<dbReference type="GO" id="GO:0030632">
    <property type="term" value="P:D-alanine biosynthetic process"/>
    <property type="evidence" value="ECO:0007669"/>
    <property type="project" value="TreeGrafter"/>
</dbReference>
<dbReference type="EMBL" id="UINC01009397">
    <property type="protein sequence ID" value="SVA42145.1"/>
    <property type="molecule type" value="Genomic_DNA"/>
</dbReference>
<dbReference type="Gene3D" id="2.40.37.10">
    <property type="entry name" value="Lyase, Ornithine Decarboxylase, Chain A, domain 1"/>
    <property type="match status" value="1"/>
</dbReference>
<dbReference type="GO" id="GO:0009252">
    <property type="term" value="P:peptidoglycan biosynthetic process"/>
    <property type="evidence" value="ECO:0007669"/>
    <property type="project" value="TreeGrafter"/>
</dbReference>
<dbReference type="InterPro" id="IPR011079">
    <property type="entry name" value="Ala_racemase_C"/>
</dbReference>
<dbReference type="Gene3D" id="3.20.20.10">
    <property type="entry name" value="Alanine racemase"/>
    <property type="match status" value="1"/>
</dbReference>
<evidence type="ECO:0000256" key="3">
    <source>
        <dbReference type="ARBA" id="ARBA00023235"/>
    </source>
</evidence>
<sequence length="339" mass="37681">MSVVKANAYGHGSVECALALEKNGCKSFAVFTIDEGIELRNAGVQSEILVFSRMDINRLSDAVKNNLILNICDKPDFLEIDNYINNGGISPIFHLKVDTGMTRLGIDFNDAFEAIKALKKYPRINCEGIYSHFSTADEGDLSYAQNQLEKFNAVLKLADEGGVSFKSIHFSNSGALLNLDQNRMTHVRVGMMLYGAYPSNEVPQEIIINPVMEFKASVVQVRRTLSGTKVSYGGIYKTESDTNIGVIQCGFADGFPRSWYKEGFVSFEGRSFEIAGRICMDQFMVNFEEVEPTIGDEVLLFGSNENEKIKMETIANHIDSTPYVISTSIGGRTERIYKN</sequence>
<dbReference type="PANTHER" id="PTHR30511">
    <property type="entry name" value="ALANINE RACEMASE"/>
    <property type="match status" value="1"/>
</dbReference>
<dbReference type="GO" id="GO:0030170">
    <property type="term" value="F:pyridoxal phosphate binding"/>
    <property type="evidence" value="ECO:0007669"/>
    <property type="project" value="TreeGrafter"/>
</dbReference>
<dbReference type="FunFam" id="3.20.20.10:FF:000002">
    <property type="entry name" value="Alanine racemase"/>
    <property type="match status" value="1"/>
</dbReference>
<dbReference type="InterPro" id="IPR009006">
    <property type="entry name" value="Ala_racemase/Decarboxylase_C"/>
</dbReference>
<name>A0A381VP88_9ZZZZ</name>
<dbReference type="AlphaFoldDB" id="A0A381VP88"/>
<keyword evidence="2" id="KW-0663">Pyridoxal phosphate</keyword>
<accession>A0A381VP88</accession>
<dbReference type="GO" id="GO:0005829">
    <property type="term" value="C:cytosol"/>
    <property type="evidence" value="ECO:0007669"/>
    <property type="project" value="TreeGrafter"/>
</dbReference>
<evidence type="ECO:0000259" key="4">
    <source>
        <dbReference type="SMART" id="SM01005"/>
    </source>
</evidence>
<dbReference type="Pfam" id="PF00842">
    <property type="entry name" value="Ala_racemase_C"/>
    <property type="match status" value="1"/>
</dbReference>
<evidence type="ECO:0000313" key="5">
    <source>
        <dbReference type="EMBL" id="SVA42145.1"/>
    </source>
</evidence>
<dbReference type="NCBIfam" id="TIGR00492">
    <property type="entry name" value="alr"/>
    <property type="match status" value="1"/>
</dbReference>
<proteinExistence type="predicted"/>
<dbReference type="InterPro" id="IPR020622">
    <property type="entry name" value="Ala_racemase_pyridoxalP-BS"/>
</dbReference>
<dbReference type="SUPFAM" id="SSF51419">
    <property type="entry name" value="PLP-binding barrel"/>
    <property type="match status" value="1"/>
</dbReference>
<dbReference type="PANTHER" id="PTHR30511:SF0">
    <property type="entry name" value="ALANINE RACEMASE, CATABOLIC-RELATED"/>
    <property type="match status" value="1"/>
</dbReference>
<dbReference type="SMART" id="SM01005">
    <property type="entry name" value="Ala_racemase_C"/>
    <property type="match status" value="1"/>
</dbReference>
<dbReference type="SUPFAM" id="SSF50621">
    <property type="entry name" value="Alanine racemase C-terminal domain-like"/>
    <property type="match status" value="1"/>
</dbReference>
<gene>
    <name evidence="5" type="ORF">METZ01_LOCUS94999</name>
</gene>
<comment type="cofactor">
    <cofactor evidence="1">
        <name>pyridoxal 5'-phosphate</name>
        <dbReference type="ChEBI" id="CHEBI:597326"/>
    </cofactor>
</comment>
<keyword evidence="3" id="KW-0413">Isomerase</keyword>
<dbReference type="InterPro" id="IPR000821">
    <property type="entry name" value="Ala_racemase"/>
</dbReference>
<reference evidence="5" key="1">
    <citation type="submission" date="2018-05" db="EMBL/GenBank/DDBJ databases">
        <authorList>
            <person name="Lanie J.A."/>
            <person name="Ng W.-L."/>
            <person name="Kazmierczak K.M."/>
            <person name="Andrzejewski T.M."/>
            <person name="Davidsen T.M."/>
            <person name="Wayne K.J."/>
            <person name="Tettelin H."/>
            <person name="Glass J.I."/>
            <person name="Rusch D."/>
            <person name="Podicherti R."/>
            <person name="Tsui H.-C.T."/>
            <person name="Winkler M.E."/>
        </authorList>
    </citation>
    <scope>NUCLEOTIDE SEQUENCE</scope>
</reference>
<dbReference type="InterPro" id="IPR029066">
    <property type="entry name" value="PLP-binding_barrel"/>
</dbReference>
<dbReference type="CDD" id="cd00430">
    <property type="entry name" value="PLPDE_III_AR"/>
    <property type="match status" value="1"/>
</dbReference>
<feature type="domain" description="Alanine racemase C-terminal" evidence="4">
    <location>
        <begin position="211"/>
        <end position="338"/>
    </location>
</feature>
<evidence type="ECO:0000256" key="2">
    <source>
        <dbReference type="ARBA" id="ARBA00022898"/>
    </source>
</evidence>
<protein>
    <recommendedName>
        <fullName evidence="4">Alanine racemase C-terminal domain-containing protein</fullName>
    </recommendedName>
</protein>
<dbReference type="PRINTS" id="PR00992">
    <property type="entry name" value="ALARACEMASE"/>
</dbReference>
<dbReference type="PROSITE" id="PS00395">
    <property type="entry name" value="ALANINE_RACEMASE"/>
    <property type="match status" value="1"/>
</dbReference>
<dbReference type="GO" id="GO:0008784">
    <property type="term" value="F:alanine racemase activity"/>
    <property type="evidence" value="ECO:0007669"/>
    <property type="project" value="InterPro"/>
</dbReference>
<evidence type="ECO:0000256" key="1">
    <source>
        <dbReference type="ARBA" id="ARBA00001933"/>
    </source>
</evidence>
<dbReference type="InterPro" id="IPR001608">
    <property type="entry name" value="Ala_racemase_N"/>
</dbReference>
<organism evidence="5">
    <name type="scientific">marine metagenome</name>
    <dbReference type="NCBI Taxonomy" id="408172"/>
    <lineage>
        <taxon>unclassified sequences</taxon>
        <taxon>metagenomes</taxon>
        <taxon>ecological metagenomes</taxon>
    </lineage>
</organism>
<dbReference type="Pfam" id="PF01168">
    <property type="entry name" value="Ala_racemase_N"/>
    <property type="match status" value="1"/>
</dbReference>